<proteinExistence type="predicted"/>
<organism evidence="1 2">
    <name type="scientific">Geodia barretti</name>
    <name type="common">Barrett's horny sponge</name>
    <dbReference type="NCBI Taxonomy" id="519541"/>
    <lineage>
        <taxon>Eukaryota</taxon>
        <taxon>Metazoa</taxon>
        <taxon>Porifera</taxon>
        <taxon>Demospongiae</taxon>
        <taxon>Heteroscleromorpha</taxon>
        <taxon>Tetractinellida</taxon>
        <taxon>Astrophorina</taxon>
        <taxon>Geodiidae</taxon>
        <taxon>Geodia</taxon>
    </lineage>
</organism>
<comment type="caution">
    <text evidence="1">The sequence shown here is derived from an EMBL/GenBank/DDBJ whole genome shotgun (WGS) entry which is preliminary data.</text>
</comment>
<keyword evidence="2" id="KW-1185">Reference proteome</keyword>
<protein>
    <submittedName>
        <fullName evidence="1">Uncharacterized protein</fullName>
    </submittedName>
</protein>
<accession>A0AA35RMA4</accession>
<dbReference type="Proteomes" id="UP001174909">
    <property type="component" value="Unassembled WGS sequence"/>
</dbReference>
<gene>
    <name evidence="1" type="ORF">GBAR_LOCUS8108</name>
</gene>
<dbReference type="AlphaFoldDB" id="A0AA35RMA4"/>
<dbReference type="EMBL" id="CASHTH010001205">
    <property type="protein sequence ID" value="CAI8012662.1"/>
    <property type="molecule type" value="Genomic_DNA"/>
</dbReference>
<sequence length="30" mass="3280">MEKQSDNNGSGRCLKVATHPVCRLVDHARG</sequence>
<evidence type="ECO:0000313" key="2">
    <source>
        <dbReference type="Proteomes" id="UP001174909"/>
    </source>
</evidence>
<reference evidence="1" key="1">
    <citation type="submission" date="2023-03" db="EMBL/GenBank/DDBJ databases">
        <authorList>
            <person name="Steffen K."/>
            <person name="Cardenas P."/>
        </authorList>
    </citation>
    <scope>NUCLEOTIDE SEQUENCE</scope>
</reference>
<name>A0AA35RMA4_GEOBA</name>
<evidence type="ECO:0000313" key="1">
    <source>
        <dbReference type="EMBL" id="CAI8012662.1"/>
    </source>
</evidence>